<name>A0A5J5IWX0_9MICO</name>
<protein>
    <submittedName>
        <fullName evidence="1">Uncharacterized protein</fullName>
    </submittedName>
</protein>
<keyword evidence="2" id="KW-1185">Reference proteome</keyword>
<sequence length="179" mass="19920">MTTDIVGIAPVVVWGDDVPHRLLYLRRIWNLNISPDDLARVIETPEPASSQRDSRERMWLEAWQQAWVCNQLLYTHPLAEGIDIPDQQPAEWFTDAGPDGVWDEKYRSWQTGVSQAQGNLRDRHTSLTLRAEAAAGRGLASIYVVPVEGRWAASRGSILAVSPDTFGSDTALITLLDGV</sequence>
<organism evidence="1 2">
    <name type="scientific">Microbacterium rhizomatis</name>
    <dbReference type="NCBI Taxonomy" id="1631477"/>
    <lineage>
        <taxon>Bacteria</taxon>
        <taxon>Bacillati</taxon>
        <taxon>Actinomycetota</taxon>
        <taxon>Actinomycetes</taxon>
        <taxon>Micrococcales</taxon>
        <taxon>Microbacteriaceae</taxon>
        <taxon>Microbacterium</taxon>
    </lineage>
</organism>
<reference evidence="2" key="1">
    <citation type="submission" date="2019-09" db="EMBL/GenBank/DDBJ databases">
        <title>Mumia zhuanghuii sp. nov. isolated from the intestinal contents of plateau pika (Ochotona curzoniae) in the Qinghai-Tibet plateau of China.</title>
        <authorList>
            <person name="Tian Z."/>
        </authorList>
    </citation>
    <scope>NUCLEOTIDE SEQUENCE [LARGE SCALE GENOMIC DNA]</scope>
    <source>
        <strain evidence="2">JCM 30598</strain>
    </source>
</reference>
<dbReference type="EMBL" id="VYSA01000004">
    <property type="protein sequence ID" value="KAA9105981.1"/>
    <property type="molecule type" value="Genomic_DNA"/>
</dbReference>
<evidence type="ECO:0000313" key="2">
    <source>
        <dbReference type="Proteomes" id="UP000325827"/>
    </source>
</evidence>
<dbReference type="OrthoDB" id="5085214at2"/>
<gene>
    <name evidence="1" type="ORF">F6B43_16610</name>
</gene>
<dbReference type="Proteomes" id="UP000325827">
    <property type="component" value="Unassembled WGS sequence"/>
</dbReference>
<accession>A0A5J5IWX0</accession>
<dbReference type="RefSeq" id="WP_150450123.1">
    <property type="nucleotide sequence ID" value="NZ_VYSA01000004.1"/>
</dbReference>
<proteinExistence type="predicted"/>
<evidence type="ECO:0000313" key="1">
    <source>
        <dbReference type="EMBL" id="KAA9105981.1"/>
    </source>
</evidence>
<dbReference type="AlphaFoldDB" id="A0A5J5IWX0"/>
<comment type="caution">
    <text evidence="1">The sequence shown here is derived from an EMBL/GenBank/DDBJ whole genome shotgun (WGS) entry which is preliminary data.</text>
</comment>